<comment type="caution">
    <text evidence="2">The sequence shown here is derived from an EMBL/GenBank/DDBJ whole genome shotgun (WGS) entry which is preliminary data.</text>
</comment>
<dbReference type="Proteomes" id="UP000319986">
    <property type="component" value="Unassembled WGS sequence"/>
</dbReference>
<organism evidence="2 3">
    <name type="scientific">Corynebacterium variabile</name>
    <dbReference type="NCBI Taxonomy" id="1727"/>
    <lineage>
        <taxon>Bacteria</taxon>
        <taxon>Bacillati</taxon>
        <taxon>Actinomycetota</taxon>
        <taxon>Actinomycetes</taxon>
        <taxon>Mycobacteriales</taxon>
        <taxon>Corynebacteriaceae</taxon>
        <taxon>Corynebacterium</taxon>
    </lineage>
</organism>
<proteinExistence type="predicted"/>
<gene>
    <name evidence="2" type="ORF">CVA01_00410</name>
</gene>
<dbReference type="EMBL" id="BJNT01000001">
    <property type="protein sequence ID" value="GEC84727.1"/>
    <property type="molecule type" value="Genomic_DNA"/>
</dbReference>
<evidence type="ECO:0000313" key="3">
    <source>
        <dbReference type="Proteomes" id="UP000319986"/>
    </source>
</evidence>
<name>A0A4Y4C0R5_9CORY</name>
<dbReference type="AlphaFoldDB" id="A0A4Y4C0R5"/>
<accession>A0A4Y4C0R5</accession>
<sequence length="132" mass="13595">MQPGGGEVGETPDADVPVVTDRIEVSRVGAAVLDPGQGIEDRADAEEVGDRGVGVQGEALRQVAHRSGNRQMPGGGGQFTGEDAEQRGLARPVRTGQAGANSGEGGSEMVEDRCAVRPGEGEVVEDDRWVCG</sequence>
<evidence type="ECO:0000256" key="1">
    <source>
        <dbReference type="SAM" id="MobiDB-lite"/>
    </source>
</evidence>
<reference evidence="2 3" key="1">
    <citation type="submission" date="2019-06" db="EMBL/GenBank/DDBJ databases">
        <title>Whole genome shotgun sequence of Corynebacterium variabile NBRC 15286.</title>
        <authorList>
            <person name="Hosoyama A."/>
            <person name="Uohara A."/>
            <person name="Ohji S."/>
            <person name="Ichikawa N."/>
        </authorList>
    </citation>
    <scope>NUCLEOTIDE SEQUENCE [LARGE SCALE GENOMIC DNA]</scope>
    <source>
        <strain evidence="2 3">NBRC 15286</strain>
    </source>
</reference>
<feature type="region of interest" description="Disordered" evidence="1">
    <location>
        <begin position="65"/>
        <end position="132"/>
    </location>
</feature>
<evidence type="ECO:0000313" key="2">
    <source>
        <dbReference type="EMBL" id="GEC84727.1"/>
    </source>
</evidence>
<protein>
    <submittedName>
        <fullName evidence="2">Uncharacterized protein</fullName>
    </submittedName>
</protein>